<dbReference type="PANTHER" id="PTHR34710:SF20">
    <property type="entry name" value="OS10G0550200 PROTEIN"/>
    <property type="match status" value="1"/>
</dbReference>
<dbReference type="Pfam" id="PF12274">
    <property type="entry name" value="DUF3615"/>
    <property type="match status" value="2"/>
</dbReference>
<evidence type="ECO:0000256" key="1">
    <source>
        <dbReference type="SAM" id="MobiDB-lite"/>
    </source>
</evidence>
<dbReference type="PANTHER" id="PTHR34710">
    <property type="entry name" value="OS03G0834100 PROTEIN"/>
    <property type="match status" value="1"/>
</dbReference>
<organism evidence="3 4">
    <name type="scientific">Chenopodium quinoa</name>
    <name type="common">Quinoa</name>
    <dbReference type="NCBI Taxonomy" id="63459"/>
    <lineage>
        <taxon>Eukaryota</taxon>
        <taxon>Viridiplantae</taxon>
        <taxon>Streptophyta</taxon>
        <taxon>Embryophyta</taxon>
        <taxon>Tracheophyta</taxon>
        <taxon>Spermatophyta</taxon>
        <taxon>Magnoliopsida</taxon>
        <taxon>eudicotyledons</taxon>
        <taxon>Gunneridae</taxon>
        <taxon>Pentapetalae</taxon>
        <taxon>Caryophyllales</taxon>
        <taxon>Chenopodiaceae</taxon>
        <taxon>Chenopodioideae</taxon>
        <taxon>Atripliceae</taxon>
        <taxon>Chenopodium</taxon>
    </lineage>
</organism>
<feature type="domain" description="DUF3615" evidence="2">
    <location>
        <begin position="125"/>
        <end position="198"/>
    </location>
</feature>
<dbReference type="Gramene" id="AUR62030191-RA">
    <property type="protein sequence ID" value="AUR62030191-RA:cds"/>
    <property type="gene ID" value="AUR62030191"/>
</dbReference>
<proteinExistence type="predicted"/>
<evidence type="ECO:0000259" key="2">
    <source>
        <dbReference type="Pfam" id="PF12274"/>
    </source>
</evidence>
<keyword evidence="4" id="KW-1185">Reference proteome</keyword>
<dbReference type="EnsemblPlants" id="AUR62030191-RA">
    <property type="protein sequence ID" value="AUR62030191-RA:cds"/>
    <property type="gene ID" value="AUR62030191"/>
</dbReference>
<accession>A0A803MIU5</accession>
<feature type="compositionally biased region" description="Low complexity" evidence="1">
    <location>
        <begin position="13"/>
        <end position="33"/>
    </location>
</feature>
<dbReference type="Proteomes" id="UP000596660">
    <property type="component" value="Unplaced"/>
</dbReference>
<protein>
    <recommendedName>
        <fullName evidence="2">DUF3615 domain-containing protein</fullName>
    </recommendedName>
</protein>
<reference evidence="3" key="1">
    <citation type="journal article" date="2017" name="Nature">
        <title>The genome of Chenopodium quinoa.</title>
        <authorList>
            <person name="Jarvis D.E."/>
            <person name="Ho Y.S."/>
            <person name="Lightfoot D.J."/>
            <person name="Schmoeckel S.M."/>
            <person name="Li B."/>
            <person name="Borm T.J.A."/>
            <person name="Ohyanagi H."/>
            <person name="Mineta K."/>
            <person name="Michell C.T."/>
            <person name="Saber N."/>
            <person name="Kharbatia N.M."/>
            <person name="Rupper R.R."/>
            <person name="Sharp A.R."/>
            <person name="Dally N."/>
            <person name="Boughton B.A."/>
            <person name="Woo Y.H."/>
            <person name="Gao G."/>
            <person name="Schijlen E.G.W.M."/>
            <person name="Guo X."/>
            <person name="Momin A.A."/>
            <person name="Negrao S."/>
            <person name="Al-Babili S."/>
            <person name="Gehring C."/>
            <person name="Roessner U."/>
            <person name="Jung C."/>
            <person name="Murphy K."/>
            <person name="Arold S.T."/>
            <person name="Gojobori T."/>
            <person name="van der Linden C.G."/>
            <person name="van Loo E.N."/>
            <person name="Jellen E.N."/>
            <person name="Maughan P.J."/>
            <person name="Tester M."/>
        </authorList>
    </citation>
    <scope>NUCLEOTIDE SEQUENCE [LARGE SCALE GENOMIC DNA]</scope>
    <source>
        <strain evidence="3">cv. PI 614886</strain>
    </source>
</reference>
<dbReference type="InterPro" id="IPR022059">
    <property type="entry name" value="DUF3615"/>
</dbReference>
<dbReference type="AlphaFoldDB" id="A0A803MIU5"/>
<feature type="region of interest" description="Disordered" evidence="1">
    <location>
        <begin position="1"/>
        <end position="33"/>
    </location>
</feature>
<reference evidence="3" key="2">
    <citation type="submission" date="2021-03" db="UniProtKB">
        <authorList>
            <consortium name="EnsemblPlants"/>
        </authorList>
    </citation>
    <scope>IDENTIFICATION</scope>
</reference>
<evidence type="ECO:0000313" key="3">
    <source>
        <dbReference type="EnsemblPlants" id="AUR62030191-RA:cds"/>
    </source>
</evidence>
<evidence type="ECO:0000313" key="4">
    <source>
        <dbReference type="Proteomes" id="UP000596660"/>
    </source>
</evidence>
<name>A0A803MIU5_CHEQI</name>
<sequence length="381" mass="42510">MVSDASKKKAAQKKAAVAAKGGSKAPASSKAAAQSVDKVTEAAGDMAISDRNCTCILCSHPMSRDVGIESSSVTFHGHDQIDLIDSMLELHYGSLKRTPLSALTHLSPRERTSKHSKKYIPLAVKALEYYNSKEHKNLKFVEVCVAAENGDYVHINFHGSSDDALEKLLFAELKYSNAKENDCDTLEVEGCCVLEKIDSGPRDGFRIISGDPFKDYKFWDYHPCAFEAVSQYSELTTHYQMFHDCAMKAIDHYNFHQDAKFKFVEMIGGASRVSDVKRIIHINFKGKSSFKQKEVLFFAELSIPLFEIEVSSQRWEDYKKSFIQVKGCCQLKLLDSGNPWGRTCGLCYGRVKHPGPKDGYCIVAGDEFIGSEFMNIGLGIY</sequence>
<feature type="domain" description="DUF3615" evidence="2">
    <location>
        <begin position="246"/>
        <end position="354"/>
    </location>
</feature>